<dbReference type="EC" id="3.5.4.13" evidence="3"/>
<organism evidence="4 5">
    <name type="scientific">Candidatus Doudnabacteria bacterium Gr01-1014_77</name>
    <dbReference type="NCBI Taxonomy" id="2017133"/>
    <lineage>
        <taxon>Bacteria</taxon>
        <taxon>Candidatus Doudnaibacteriota</taxon>
    </lineage>
</organism>
<dbReference type="NCBIfam" id="TIGR02274">
    <property type="entry name" value="dCTP_deam"/>
    <property type="match status" value="1"/>
</dbReference>
<feature type="binding site" evidence="3">
    <location>
        <position position="177"/>
    </location>
    <ligand>
        <name>dCTP</name>
        <dbReference type="ChEBI" id="CHEBI:61481"/>
    </ligand>
</feature>
<dbReference type="Gene3D" id="2.70.40.10">
    <property type="match status" value="1"/>
</dbReference>
<dbReference type="Proteomes" id="UP000319613">
    <property type="component" value="Unassembled WGS sequence"/>
</dbReference>
<feature type="binding site" evidence="3">
    <location>
        <begin position="105"/>
        <end position="110"/>
    </location>
    <ligand>
        <name>dCTP</name>
        <dbReference type="ChEBI" id="CHEBI:61481"/>
    </ligand>
</feature>
<name>A0A554JAE9_9BACT</name>
<dbReference type="GO" id="GO:0006226">
    <property type="term" value="P:dUMP biosynthetic process"/>
    <property type="evidence" value="ECO:0007669"/>
    <property type="project" value="UniProtKB-UniPathway"/>
</dbReference>
<dbReference type="InterPro" id="IPR011962">
    <property type="entry name" value="dCTP_deaminase"/>
</dbReference>
<evidence type="ECO:0000256" key="2">
    <source>
        <dbReference type="ARBA" id="ARBA00023080"/>
    </source>
</evidence>
<dbReference type="PANTHER" id="PTHR42680:SF3">
    <property type="entry name" value="DCTP DEAMINASE"/>
    <property type="match status" value="1"/>
</dbReference>
<reference evidence="4 5" key="1">
    <citation type="submission" date="2017-07" db="EMBL/GenBank/DDBJ databases">
        <title>Mechanisms for carbon and nitrogen cycling indicate functional differentiation within the Candidate Phyla Radiation.</title>
        <authorList>
            <person name="Danczak R.E."/>
            <person name="Johnston M.D."/>
            <person name="Kenah C."/>
            <person name="Slattery M."/>
            <person name="Wrighton K.C."/>
            <person name="Wilkins M.J."/>
        </authorList>
    </citation>
    <scope>NUCLEOTIDE SEQUENCE [LARGE SCALE GENOMIC DNA]</scope>
    <source>
        <strain evidence="4">Gr01-1014_77</strain>
    </source>
</reference>
<dbReference type="InterPro" id="IPR036157">
    <property type="entry name" value="dUTPase-like_sf"/>
</dbReference>
<comment type="function">
    <text evidence="3">Catalyzes the deamination of dCTP to dUTP.</text>
</comment>
<comment type="caution">
    <text evidence="3">Lacks conserved residue(s) required for the propagation of feature annotation.</text>
</comment>
<comment type="subunit">
    <text evidence="3">Homotrimer.</text>
</comment>
<comment type="pathway">
    <text evidence="3">Pyrimidine metabolism; dUMP biosynthesis; dUMP from dCTP (dUTP route): step 1/2.</text>
</comment>
<dbReference type="GO" id="GO:0015949">
    <property type="term" value="P:nucleobase-containing small molecule interconversion"/>
    <property type="evidence" value="ECO:0007669"/>
    <property type="project" value="TreeGrafter"/>
</dbReference>
<comment type="similarity">
    <text evidence="3">Belongs to the dCTP deaminase family.</text>
</comment>
<feature type="active site" description="Proton donor/acceptor" evidence="3">
    <location>
        <position position="133"/>
    </location>
</feature>
<sequence length="208" mass="23122">MILSDRDIKKAINSGRIKITPAPDFESQLGSCSIDLHLGNRFRVFKKTSFPYIDLKGPVDIKEIMEEIVVKKGEAFIMQPGDFALVTTVENLELPHDLLGRIEGRSSLGRLGIIVHGTASIFDAGWNGKPTMELGNLGTMPIALYPGMRICAFTFEELTSKVDVPYANKKNNKYSGQKSPLASKLHDEVRVVAKKPVKAKKVLKKKRR</sequence>
<gene>
    <name evidence="3" type="primary">dcd</name>
    <name evidence="4" type="ORF">G01um101477_529</name>
</gene>
<keyword evidence="2 3" id="KW-0546">Nucleotide metabolism</keyword>
<dbReference type="CDD" id="cd07557">
    <property type="entry name" value="trimeric_dUTPase"/>
    <property type="match status" value="1"/>
</dbReference>
<dbReference type="UniPathway" id="UPA00610">
    <property type="reaction ID" value="UER00665"/>
</dbReference>
<feature type="binding site" evidence="3">
    <location>
        <position position="166"/>
    </location>
    <ligand>
        <name>dCTP</name>
        <dbReference type="ChEBI" id="CHEBI:61481"/>
    </ligand>
</feature>
<dbReference type="AlphaFoldDB" id="A0A554JAE9"/>
<comment type="caution">
    <text evidence="4">The sequence shown here is derived from an EMBL/GenBank/DDBJ whole genome shotgun (WGS) entry which is preliminary data.</text>
</comment>
<dbReference type="GO" id="GO:0000166">
    <property type="term" value="F:nucleotide binding"/>
    <property type="evidence" value="ECO:0007669"/>
    <property type="project" value="UniProtKB-KW"/>
</dbReference>
<dbReference type="HAMAP" id="MF_00146">
    <property type="entry name" value="dCTP_deaminase"/>
    <property type="match status" value="1"/>
</dbReference>
<dbReference type="SUPFAM" id="SSF51283">
    <property type="entry name" value="dUTPase-like"/>
    <property type="match status" value="1"/>
</dbReference>
<evidence type="ECO:0000313" key="5">
    <source>
        <dbReference type="Proteomes" id="UP000319613"/>
    </source>
</evidence>
<evidence type="ECO:0000313" key="4">
    <source>
        <dbReference type="EMBL" id="TSC65327.1"/>
    </source>
</evidence>
<feature type="binding site" evidence="3">
    <location>
        <position position="123"/>
    </location>
    <ligand>
        <name>dCTP</name>
        <dbReference type="ChEBI" id="CHEBI:61481"/>
    </ligand>
</feature>
<dbReference type="GO" id="GO:0008829">
    <property type="term" value="F:dCTP deaminase activity"/>
    <property type="evidence" value="ECO:0007669"/>
    <property type="project" value="UniProtKB-UniRule"/>
</dbReference>
<dbReference type="EMBL" id="VMFF01000051">
    <property type="protein sequence ID" value="TSC65327.1"/>
    <property type="molecule type" value="Genomic_DNA"/>
</dbReference>
<comment type="catalytic activity">
    <reaction evidence="3">
        <text>dCTP + H2O + H(+) = dUTP + NH4(+)</text>
        <dbReference type="Rhea" id="RHEA:22680"/>
        <dbReference type="ChEBI" id="CHEBI:15377"/>
        <dbReference type="ChEBI" id="CHEBI:15378"/>
        <dbReference type="ChEBI" id="CHEBI:28938"/>
        <dbReference type="ChEBI" id="CHEBI:61481"/>
        <dbReference type="ChEBI" id="CHEBI:61555"/>
        <dbReference type="EC" id="3.5.4.13"/>
    </reaction>
</comment>
<dbReference type="GO" id="GO:0006229">
    <property type="term" value="P:dUTP biosynthetic process"/>
    <property type="evidence" value="ECO:0007669"/>
    <property type="project" value="UniProtKB-UniRule"/>
</dbReference>
<feature type="binding site" evidence="3">
    <location>
        <position position="173"/>
    </location>
    <ligand>
        <name>dCTP</name>
        <dbReference type="ChEBI" id="CHEBI:61481"/>
    </ligand>
</feature>
<protein>
    <recommendedName>
        <fullName evidence="3">dCTP deaminase</fullName>
        <ecNumber evidence="3">3.5.4.13</ecNumber>
    </recommendedName>
    <alternativeName>
        <fullName evidence="3">Deoxycytidine triphosphate deaminase</fullName>
    </alternativeName>
</protein>
<evidence type="ECO:0000256" key="3">
    <source>
        <dbReference type="HAMAP-Rule" id="MF_00146"/>
    </source>
</evidence>
<dbReference type="InterPro" id="IPR033704">
    <property type="entry name" value="dUTPase_trimeric"/>
</dbReference>
<dbReference type="PANTHER" id="PTHR42680">
    <property type="entry name" value="DCTP DEAMINASE"/>
    <property type="match status" value="1"/>
</dbReference>
<dbReference type="Pfam" id="PF22769">
    <property type="entry name" value="DCD"/>
    <property type="match status" value="1"/>
</dbReference>
<accession>A0A554JAE9</accession>
<proteinExistence type="inferred from homology"/>
<evidence type="ECO:0000256" key="1">
    <source>
        <dbReference type="ARBA" id="ARBA00022801"/>
    </source>
</evidence>
<keyword evidence="1 3" id="KW-0378">Hydrolase</keyword>
<keyword evidence="3" id="KW-0547">Nucleotide-binding</keyword>